<dbReference type="PROSITE" id="PS51071">
    <property type="entry name" value="HTH_RPIR"/>
    <property type="match status" value="1"/>
</dbReference>
<dbReference type="SUPFAM" id="SSF46689">
    <property type="entry name" value="Homeodomain-like"/>
    <property type="match status" value="1"/>
</dbReference>
<evidence type="ECO:0000259" key="4">
    <source>
        <dbReference type="PROSITE" id="PS51071"/>
    </source>
</evidence>
<protein>
    <recommendedName>
        <fullName evidence="4">HTH rpiR-type domain-containing protein</fullName>
    </recommendedName>
</protein>
<evidence type="ECO:0000256" key="3">
    <source>
        <dbReference type="ARBA" id="ARBA00023163"/>
    </source>
</evidence>
<dbReference type="InterPro" id="IPR009057">
    <property type="entry name" value="Homeodomain-like_sf"/>
</dbReference>
<dbReference type="GO" id="GO:0003700">
    <property type="term" value="F:DNA-binding transcription factor activity"/>
    <property type="evidence" value="ECO:0007669"/>
    <property type="project" value="InterPro"/>
</dbReference>
<dbReference type="Proteomes" id="UP000051749">
    <property type="component" value="Unassembled WGS sequence"/>
</dbReference>
<evidence type="ECO:0000313" key="5">
    <source>
        <dbReference type="EMBL" id="KRN83606.1"/>
    </source>
</evidence>
<dbReference type="EMBL" id="JQBY01000001">
    <property type="protein sequence ID" value="KRN83606.1"/>
    <property type="molecule type" value="Genomic_DNA"/>
</dbReference>
<dbReference type="GO" id="GO:0003677">
    <property type="term" value="F:DNA binding"/>
    <property type="evidence" value="ECO:0007669"/>
    <property type="project" value="UniProtKB-KW"/>
</dbReference>
<dbReference type="GO" id="GO:0097367">
    <property type="term" value="F:carbohydrate derivative binding"/>
    <property type="evidence" value="ECO:0007669"/>
    <property type="project" value="InterPro"/>
</dbReference>
<dbReference type="PATRIC" id="fig|319653.3.peg.75"/>
<evidence type="ECO:0000256" key="2">
    <source>
        <dbReference type="ARBA" id="ARBA00023125"/>
    </source>
</evidence>
<name>A0A0R2K6X3_9LACO</name>
<dbReference type="InterPro" id="IPR001347">
    <property type="entry name" value="SIS_dom"/>
</dbReference>
<dbReference type="InterPro" id="IPR000281">
    <property type="entry name" value="HTH_RpiR"/>
</dbReference>
<keyword evidence="1" id="KW-0805">Transcription regulation</keyword>
<dbReference type="STRING" id="319653.SAMN04487973_10192"/>
<sequence length="259" mass="29253">MNLMNKTIEELIKKNETNFSNVDKQIAKYVLVNQEKVCAMSINNLAEAAFVSTSSVLRFAQKLGFHGFSDFKYFLSWNENTKKVQENLNSKMIGNGVTQMIATLSEPTVTTTVQYFKSARRIFILATGLNQQYQARDLQQRFLQLGISMVLLPSNSGSILNKQIAESVTSDDLLIIFSSSGENSVVKDFLKLPTLIQTPIISFTNSLDSWLSTHSNCVYSLSHLQNSSQLEPYFSGFFHLLIDFLAVRFKSENSERVDK</sequence>
<proteinExistence type="predicted"/>
<feature type="domain" description="HTH rpiR-type" evidence="4">
    <location>
        <begin position="6"/>
        <end position="82"/>
    </location>
</feature>
<dbReference type="Gene3D" id="1.10.10.10">
    <property type="entry name" value="Winged helix-like DNA-binding domain superfamily/Winged helix DNA-binding domain"/>
    <property type="match status" value="1"/>
</dbReference>
<dbReference type="GO" id="GO:1901135">
    <property type="term" value="P:carbohydrate derivative metabolic process"/>
    <property type="evidence" value="ECO:0007669"/>
    <property type="project" value="InterPro"/>
</dbReference>
<dbReference type="PANTHER" id="PTHR30514:SF1">
    <property type="entry name" value="HTH-TYPE TRANSCRIPTIONAL REGULATOR HEXR-RELATED"/>
    <property type="match status" value="1"/>
</dbReference>
<accession>A0A0R2K6X3</accession>
<comment type="caution">
    <text evidence="5">The sequence shown here is derived from an EMBL/GenBank/DDBJ whole genome shotgun (WGS) entry which is preliminary data.</text>
</comment>
<gene>
    <name evidence="5" type="ORF">IV87_GL000075</name>
</gene>
<dbReference type="InterPro" id="IPR035472">
    <property type="entry name" value="RpiR-like_SIS"/>
</dbReference>
<keyword evidence="2" id="KW-0238">DNA-binding</keyword>
<keyword evidence="3" id="KW-0804">Transcription</keyword>
<dbReference type="CDD" id="cd05013">
    <property type="entry name" value="SIS_RpiR"/>
    <property type="match status" value="1"/>
</dbReference>
<dbReference type="AlphaFoldDB" id="A0A0R2K6X3"/>
<evidence type="ECO:0000313" key="6">
    <source>
        <dbReference type="Proteomes" id="UP000051749"/>
    </source>
</evidence>
<dbReference type="Pfam" id="PF01380">
    <property type="entry name" value="SIS"/>
    <property type="match status" value="1"/>
</dbReference>
<dbReference type="InterPro" id="IPR046348">
    <property type="entry name" value="SIS_dom_sf"/>
</dbReference>
<dbReference type="Gene3D" id="3.40.50.10490">
    <property type="entry name" value="Glucose-6-phosphate isomerase like protein, domain 1"/>
    <property type="match status" value="1"/>
</dbReference>
<dbReference type="SUPFAM" id="SSF53697">
    <property type="entry name" value="SIS domain"/>
    <property type="match status" value="1"/>
</dbReference>
<dbReference type="Pfam" id="PF01418">
    <property type="entry name" value="HTH_6"/>
    <property type="match status" value="1"/>
</dbReference>
<organism evidence="5 6">
    <name type="scientific">Pediococcus ethanolidurans</name>
    <dbReference type="NCBI Taxonomy" id="319653"/>
    <lineage>
        <taxon>Bacteria</taxon>
        <taxon>Bacillati</taxon>
        <taxon>Bacillota</taxon>
        <taxon>Bacilli</taxon>
        <taxon>Lactobacillales</taxon>
        <taxon>Lactobacillaceae</taxon>
        <taxon>Pediococcus</taxon>
    </lineage>
</organism>
<evidence type="ECO:0000256" key="1">
    <source>
        <dbReference type="ARBA" id="ARBA00023015"/>
    </source>
</evidence>
<dbReference type="PANTHER" id="PTHR30514">
    <property type="entry name" value="GLUCOKINASE"/>
    <property type="match status" value="1"/>
</dbReference>
<dbReference type="InterPro" id="IPR047640">
    <property type="entry name" value="RpiR-like"/>
</dbReference>
<dbReference type="InterPro" id="IPR036388">
    <property type="entry name" value="WH-like_DNA-bd_sf"/>
</dbReference>
<reference evidence="5 6" key="1">
    <citation type="journal article" date="2015" name="Genome Announc.">
        <title>Expanding the biotechnology potential of lactobacilli through comparative genomics of 213 strains and associated genera.</title>
        <authorList>
            <person name="Sun Z."/>
            <person name="Harris H.M."/>
            <person name="McCann A."/>
            <person name="Guo C."/>
            <person name="Argimon S."/>
            <person name="Zhang W."/>
            <person name="Yang X."/>
            <person name="Jeffery I.B."/>
            <person name="Cooney J.C."/>
            <person name="Kagawa T.F."/>
            <person name="Liu W."/>
            <person name="Song Y."/>
            <person name="Salvetti E."/>
            <person name="Wrobel A."/>
            <person name="Rasinkangas P."/>
            <person name="Parkhill J."/>
            <person name="Rea M.C."/>
            <person name="O'Sullivan O."/>
            <person name="Ritari J."/>
            <person name="Douillard F.P."/>
            <person name="Paul Ross R."/>
            <person name="Yang R."/>
            <person name="Briner A.E."/>
            <person name="Felis G.E."/>
            <person name="de Vos W.M."/>
            <person name="Barrangou R."/>
            <person name="Klaenhammer T.R."/>
            <person name="Caufield P.W."/>
            <person name="Cui Y."/>
            <person name="Zhang H."/>
            <person name="O'Toole P.W."/>
        </authorList>
    </citation>
    <scope>NUCLEOTIDE SEQUENCE [LARGE SCALE GENOMIC DNA]</scope>
    <source>
        <strain evidence="5 6">DSM 22301</strain>
    </source>
</reference>